<feature type="compositionally biased region" description="Basic residues" evidence="1">
    <location>
        <begin position="65"/>
        <end position="77"/>
    </location>
</feature>
<name>A0A1W0A6E9_9STRA</name>
<evidence type="ECO:0000256" key="1">
    <source>
        <dbReference type="SAM" id="MobiDB-lite"/>
    </source>
</evidence>
<feature type="region of interest" description="Disordered" evidence="1">
    <location>
        <begin position="29"/>
        <end position="81"/>
    </location>
</feature>
<feature type="region of interest" description="Disordered" evidence="1">
    <location>
        <begin position="115"/>
        <end position="164"/>
    </location>
</feature>
<dbReference type="OrthoDB" id="79819at2759"/>
<evidence type="ECO:0000313" key="2">
    <source>
        <dbReference type="EMBL" id="OQS05788.1"/>
    </source>
</evidence>
<feature type="compositionally biased region" description="Basic residues" evidence="1">
    <location>
        <begin position="119"/>
        <end position="130"/>
    </location>
</feature>
<reference evidence="2 3" key="1">
    <citation type="journal article" date="2014" name="Genome Biol. Evol.">
        <title>The secreted proteins of Achlya hypogyna and Thraustotheca clavata identify the ancestral oomycete secretome and reveal gene acquisitions by horizontal gene transfer.</title>
        <authorList>
            <person name="Misner I."/>
            <person name="Blouin N."/>
            <person name="Leonard G."/>
            <person name="Richards T.A."/>
            <person name="Lane C.E."/>
        </authorList>
    </citation>
    <scope>NUCLEOTIDE SEQUENCE [LARGE SCALE GENOMIC DNA]</scope>
    <source>
        <strain evidence="2 3">ATCC 34112</strain>
    </source>
</reference>
<gene>
    <name evidence="2" type="ORF">THRCLA_02126</name>
</gene>
<dbReference type="Proteomes" id="UP000243217">
    <property type="component" value="Unassembled WGS sequence"/>
</dbReference>
<proteinExistence type="predicted"/>
<evidence type="ECO:0000313" key="3">
    <source>
        <dbReference type="Proteomes" id="UP000243217"/>
    </source>
</evidence>
<dbReference type="AlphaFoldDB" id="A0A1W0A6E9"/>
<dbReference type="EMBL" id="JNBS01000415">
    <property type="protein sequence ID" value="OQS05788.1"/>
    <property type="molecule type" value="Genomic_DNA"/>
</dbReference>
<organism evidence="2 3">
    <name type="scientific">Thraustotheca clavata</name>
    <dbReference type="NCBI Taxonomy" id="74557"/>
    <lineage>
        <taxon>Eukaryota</taxon>
        <taxon>Sar</taxon>
        <taxon>Stramenopiles</taxon>
        <taxon>Oomycota</taxon>
        <taxon>Saprolegniomycetes</taxon>
        <taxon>Saprolegniales</taxon>
        <taxon>Achlyaceae</taxon>
        <taxon>Thraustotheca</taxon>
    </lineage>
</organism>
<sequence>MVGTGKKKLADHFTKKTNAPKETFQFSFQSSESTRVEAPNKVSNSSVDTITKELENTTLTDTNSNKKKKKKKKKNAKKAKEIKAIEEPVSTEFKFLFTFYQTGFTEAELAEIAPEPKKKAAKPWAKKKKTASTASTPAPEPQNPAGTTNFVTLRKATDNSSEVQKMQLRYGKGKRIQTNPVKKKVDPAPSTFMFNF</sequence>
<comment type="caution">
    <text evidence="2">The sequence shown here is derived from an EMBL/GenBank/DDBJ whole genome shotgun (WGS) entry which is preliminary data.</text>
</comment>
<keyword evidence="3" id="KW-1185">Reference proteome</keyword>
<accession>A0A1W0A6E9</accession>
<protein>
    <submittedName>
        <fullName evidence="2">Uncharacterized protein</fullName>
    </submittedName>
</protein>